<dbReference type="SMART" id="SM00220">
    <property type="entry name" value="S_TKc"/>
    <property type="match status" value="1"/>
</dbReference>
<dbReference type="Pfam" id="PF00069">
    <property type="entry name" value="Pkinase"/>
    <property type="match status" value="1"/>
</dbReference>
<evidence type="ECO:0000256" key="1">
    <source>
        <dbReference type="ARBA" id="ARBA00022741"/>
    </source>
</evidence>
<gene>
    <name evidence="7" type="ORF">PCANC_07185</name>
</gene>
<feature type="compositionally biased region" description="Low complexity" evidence="5">
    <location>
        <begin position="354"/>
        <end position="383"/>
    </location>
</feature>
<evidence type="ECO:0000256" key="2">
    <source>
        <dbReference type="ARBA" id="ARBA00022840"/>
    </source>
</evidence>
<keyword evidence="8" id="KW-1185">Reference proteome</keyword>
<evidence type="ECO:0000313" key="7">
    <source>
        <dbReference type="EMBL" id="PLW18000.1"/>
    </source>
</evidence>
<dbReference type="CDD" id="cd05117">
    <property type="entry name" value="STKc_CAMK"/>
    <property type="match status" value="1"/>
</dbReference>
<evidence type="ECO:0000313" key="8">
    <source>
        <dbReference type="Proteomes" id="UP000235388"/>
    </source>
</evidence>
<dbReference type="InterPro" id="IPR017441">
    <property type="entry name" value="Protein_kinase_ATP_BS"/>
</dbReference>
<dbReference type="PROSITE" id="PS00108">
    <property type="entry name" value="PROTEIN_KINASE_ST"/>
    <property type="match status" value="1"/>
</dbReference>
<name>A0A2N5SXP8_9BASI</name>
<feature type="domain" description="Protein kinase" evidence="6">
    <location>
        <begin position="21"/>
        <end position="312"/>
    </location>
</feature>
<dbReference type="PROSITE" id="PS50011">
    <property type="entry name" value="PROTEIN_KINASE_DOM"/>
    <property type="match status" value="1"/>
</dbReference>
<dbReference type="Proteomes" id="UP000235388">
    <property type="component" value="Unassembled WGS sequence"/>
</dbReference>
<dbReference type="STRING" id="200324.A0A2N5SXP8"/>
<dbReference type="InterPro" id="IPR000719">
    <property type="entry name" value="Prot_kinase_dom"/>
</dbReference>
<reference evidence="7 8" key="1">
    <citation type="submission" date="2017-11" db="EMBL/GenBank/DDBJ databases">
        <title>De novo assembly and phasing of dikaryotic genomes from two isolates of Puccinia coronata f. sp. avenae, the causal agent of oat crown rust.</title>
        <authorList>
            <person name="Miller M.E."/>
            <person name="Zhang Y."/>
            <person name="Omidvar V."/>
            <person name="Sperschneider J."/>
            <person name="Schwessinger B."/>
            <person name="Raley C."/>
            <person name="Palmer J.M."/>
            <person name="Garnica D."/>
            <person name="Upadhyaya N."/>
            <person name="Rathjen J."/>
            <person name="Taylor J.M."/>
            <person name="Park R.F."/>
            <person name="Dodds P.N."/>
            <person name="Hirsch C.D."/>
            <person name="Kianian S.F."/>
            <person name="Figueroa M."/>
        </authorList>
    </citation>
    <scope>NUCLEOTIDE SEQUENCE [LARGE SCALE GENOMIC DNA]</scope>
    <source>
        <strain evidence="7">12NC29</strain>
    </source>
</reference>
<feature type="binding site" evidence="3">
    <location>
        <position position="55"/>
    </location>
    <ligand>
        <name>ATP</name>
        <dbReference type="ChEBI" id="CHEBI:30616"/>
    </ligand>
</feature>
<protein>
    <recommendedName>
        <fullName evidence="6">Protein kinase domain-containing protein</fullName>
    </recommendedName>
</protein>
<sequence length="402" mass="45254">MGFVTQALGKQPDSYSKKKNYIFEEILGSGSFGFVKKAVWIPHGNLPVAVKCIKKKSLHGNEKLVHDEINVLKGLNHPNVVKLYDWFESRDKFYLVFELASGGELFQRIYDQGKFTEKDAIKVIRATLSGINYLHSHQIVHRDLKPENLLYKTRAELDPTGSDLLRPKSSIILSGSPILSKPSPSEDHNDDQLVIADFGIASSLSSENELLTTMCGSPGYAAPEILNNQGHGKPVDLWSIGVVTYTLLCGYSPFRSENRAELIKETTRAKVEFHQRYWTNISQAAKEFILGLLKPNPDDRMTAAQALQHHWVTGQIESEHDISDGLRKHWIPRRRWKLAINAVRATNRMRRMGSNSSSPSTADSSNSTLPFTRSSSGLSNSESFNRNPSQYPSRYYDEVFKA</sequence>
<accession>A0A2N5SXP8</accession>
<evidence type="ECO:0000259" key="6">
    <source>
        <dbReference type="PROSITE" id="PS50011"/>
    </source>
</evidence>
<dbReference type="GO" id="GO:0005524">
    <property type="term" value="F:ATP binding"/>
    <property type="evidence" value="ECO:0007669"/>
    <property type="project" value="UniProtKB-UniRule"/>
</dbReference>
<keyword evidence="4" id="KW-0418">Kinase</keyword>
<dbReference type="PANTHER" id="PTHR24347">
    <property type="entry name" value="SERINE/THREONINE-PROTEIN KINASE"/>
    <property type="match status" value="1"/>
</dbReference>
<organism evidence="7 8">
    <name type="scientific">Puccinia coronata f. sp. avenae</name>
    <dbReference type="NCBI Taxonomy" id="200324"/>
    <lineage>
        <taxon>Eukaryota</taxon>
        <taxon>Fungi</taxon>
        <taxon>Dikarya</taxon>
        <taxon>Basidiomycota</taxon>
        <taxon>Pucciniomycotina</taxon>
        <taxon>Pucciniomycetes</taxon>
        <taxon>Pucciniales</taxon>
        <taxon>Pucciniaceae</taxon>
        <taxon>Puccinia</taxon>
    </lineage>
</organism>
<comment type="caution">
    <text evidence="7">The sequence shown here is derived from an EMBL/GenBank/DDBJ whole genome shotgun (WGS) entry which is preliminary data.</text>
</comment>
<dbReference type="InterPro" id="IPR011009">
    <property type="entry name" value="Kinase-like_dom_sf"/>
</dbReference>
<proteinExistence type="inferred from homology"/>
<evidence type="ECO:0000256" key="4">
    <source>
        <dbReference type="RuleBase" id="RU000304"/>
    </source>
</evidence>
<dbReference type="SUPFAM" id="SSF56112">
    <property type="entry name" value="Protein kinase-like (PK-like)"/>
    <property type="match status" value="1"/>
</dbReference>
<keyword evidence="2 3" id="KW-0067">ATP-binding</keyword>
<dbReference type="AlphaFoldDB" id="A0A2N5SXP8"/>
<dbReference type="GO" id="GO:0004674">
    <property type="term" value="F:protein serine/threonine kinase activity"/>
    <property type="evidence" value="ECO:0007669"/>
    <property type="project" value="UniProtKB-KW"/>
</dbReference>
<keyword evidence="4" id="KW-0723">Serine/threonine-protein kinase</keyword>
<dbReference type="InterPro" id="IPR008271">
    <property type="entry name" value="Ser/Thr_kinase_AS"/>
</dbReference>
<dbReference type="Gene3D" id="1.10.510.10">
    <property type="entry name" value="Transferase(Phosphotransferase) domain 1"/>
    <property type="match status" value="1"/>
</dbReference>
<feature type="region of interest" description="Disordered" evidence="5">
    <location>
        <begin position="347"/>
        <end position="402"/>
    </location>
</feature>
<evidence type="ECO:0000256" key="3">
    <source>
        <dbReference type="PROSITE-ProRule" id="PRU10141"/>
    </source>
</evidence>
<dbReference type="PROSITE" id="PS00107">
    <property type="entry name" value="PROTEIN_KINASE_ATP"/>
    <property type="match status" value="1"/>
</dbReference>
<evidence type="ECO:0000256" key="5">
    <source>
        <dbReference type="SAM" id="MobiDB-lite"/>
    </source>
</evidence>
<dbReference type="EMBL" id="PGCJ01000839">
    <property type="protein sequence ID" value="PLW18000.1"/>
    <property type="molecule type" value="Genomic_DNA"/>
</dbReference>
<dbReference type="OrthoDB" id="40902at2759"/>
<keyword evidence="1 3" id="KW-0547">Nucleotide-binding</keyword>
<dbReference type="Gene3D" id="3.30.200.20">
    <property type="entry name" value="Phosphorylase Kinase, domain 1"/>
    <property type="match status" value="1"/>
</dbReference>
<keyword evidence="4" id="KW-0808">Transferase</keyword>
<comment type="similarity">
    <text evidence="4">Belongs to the protein kinase superfamily.</text>
</comment>